<sequence>TSPVQMEDRKALGIKPGDTVKVHQKIVDKGKTRF</sequence>
<evidence type="ECO:0000313" key="2">
    <source>
        <dbReference type="Proteomes" id="UP000230391"/>
    </source>
</evidence>
<protein>
    <submittedName>
        <fullName evidence="1">Uncharacterized protein</fullName>
    </submittedName>
</protein>
<accession>A0A2M8FDX8</accession>
<reference evidence="2" key="1">
    <citation type="submission" date="2017-09" db="EMBL/GenBank/DDBJ databases">
        <title>Depth-based differentiation of microbial function through sediment-hosted aquifers and enrichment of novel symbionts in the deep terrestrial subsurface.</title>
        <authorList>
            <person name="Probst A.J."/>
            <person name="Ladd B."/>
            <person name="Jarett J.K."/>
            <person name="Geller-Mcgrath D.E."/>
            <person name="Sieber C.M.K."/>
            <person name="Emerson J.B."/>
            <person name="Anantharaman K."/>
            <person name="Thomas B.C."/>
            <person name="Malmstrom R."/>
            <person name="Stieglmeier M."/>
            <person name="Klingl A."/>
            <person name="Woyke T."/>
            <person name="Ryan C.M."/>
            <person name="Banfield J.F."/>
        </authorList>
    </citation>
    <scope>NUCLEOTIDE SEQUENCE [LARGE SCALE GENOMIC DNA]</scope>
</reference>
<dbReference type="EMBL" id="PFRD01000132">
    <property type="protein sequence ID" value="PJC55822.1"/>
    <property type="molecule type" value="Genomic_DNA"/>
</dbReference>
<feature type="non-terminal residue" evidence="1">
    <location>
        <position position="34"/>
    </location>
</feature>
<gene>
    <name evidence="1" type="ORF">CO026_03610</name>
</gene>
<feature type="non-terminal residue" evidence="1">
    <location>
        <position position="1"/>
    </location>
</feature>
<dbReference type="Proteomes" id="UP000230391">
    <property type="component" value="Unassembled WGS sequence"/>
</dbReference>
<dbReference type="AlphaFoldDB" id="A0A2M8FDX8"/>
<proteinExistence type="predicted"/>
<name>A0A2M8FDX8_9BACT</name>
<comment type="caution">
    <text evidence="1">The sequence shown here is derived from an EMBL/GenBank/DDBJ whole genome shotgun (WGS) entry which is preliminary data.</text>
</comment>
<evidence type="ECO:0000313" key="1">
    <source>
        <dbReference type="EMBL" id="PJC55822.1"/>
    </source>
</evidence>
<organism evidence="1 2">
    <name type="scientific">Candidatus Kaiserbacteria bacterium CG_4_9_14_0_2_um_filter_41_32</name>
    <dbReference type="NCBI Taxonomy" id="1974601"/>
    <lineage>
        <taxon>Bacteria</taxon>
        <taxon>Candidatus Kaiseribacteriota</taxon>
    </lineage>
</organism>